<protein>
    <submittedName>
        <fullName evidence="1">Uncharacterized protein</fullName>
    </submittedName>
</protein>
<reference evidence="1" key="1">
    <citation type="journal article" date="2021" name="Proc. Natl. Acad. Sci. U.S.A.">
        <title>A Catalog of Tens of Thousands of Viruses from Human Metagenomes Reveals Hidden Associations with Chronic Diseases.</title>
        <authorList>
            <person name="Tisza M.J."/>
            <person name="Buck C.B."/>
        </authorList>
    </citation>
    <scope>NUCLEOTIDE SEQUENCE</scope>
    <source>
        <strain evidence="1">CtmTa7</strain>
    </source>
</reference>
<dbReference type="EMBL" id="BK059091">
    <property type="protein sequence ID" value="DAE28752.1"/>
    <property type="molecule type" value="Genomic_DNA"/>
</dbReference>
<proteinExistence type="predicted"/>
<name>A0A8S5RBJ7_9VIRU</name>
<organism evidence="1">
    <name type="scientific">virus sp. ctmTa7</name>
    <dbReference type="NCBI Taxonomy" id="2828255"/>
    <lineage>
        <taxon>Viruses</taxon>
    </lineage>
</organism>
<accession>A0A8S5RBJ7</accession>
<evidence type="ECO:0000313" key="1">
    <source>
        <dbReference type="EMBL" id="DAE28752.1"/>
    </source>
</evidence>
<sequence length="112" mass="12982">MKKELIKVWKAKEFVGDSYILEDEDIVLNSIKVYKNVDFNIIGLMCFDISFDNKSMGYKIIVKGIPSAYTIIYQVVIEGYKINISANDLPKYKDKNDNITICFDNELNVIER</sequence>